<reference evidence="4" key="2">
    <citation type="submission" date="2015-01" db="EMBL/GenBank/DDBJ databases">
        <title>Evolutionary Origins and Diversification of the Mycorrhizal Mutualists.</title>
        <authorList>
            <consortium name="DOE Joint Genome Institute"/>
            <consortium name="Mycorrhizal Genomics Consortium"/>
            <person name="Kohler A."/>
            <person name="Kuo A."/>
            <person name="Nagy L.G."/>
            <person name="Floudas D."/>
            <person name="Copeland A."/>
            <person name="Barry K.W."/>
            <person name="Cichocki N."/>
            <person name="Veneault-Fourrey C."/>
            <person name="LaButti K."/>
            <person name="Lindquist E.A."/>
            <person name="Lipzen A."/>
            <person name="Lundell T."/>
            <person name="Morin E."/>
            <person name="Murat C."/>
            <person name="Riley R."/>
            <person name="Ohm R."/>
            <person name="Sun H."/>
            <person name="Tunlid A."/>
            <person name="Henrissat B."/>
            <person name="Grigoriev I.V."/>
            <person name="Hibbett D.S."/>
            <person name="Martin F."/>
        </authorList>
    </citation>
    <scope>NUCLEOTIDE SEQUENCE [LARGE SCALE GENOMIC DNA]</scope>
    <source>
        <strain evidence="4">MUT 4182</strain>
    </source>
</reference>
<dbReference type="Proteomes" id="UP000054248">
    <property type="component" value="Unassembled WGS sequence"/>
</dbReference>
<proteinExistence type="predicted"/>
<keyword evidence="2" id="KW-1133">Transmembrane helix</keyword>
<dbReference type="PANTHER" id="PTHR38646:SF1">
    <property type="entry name" value="DUF202 DOMAIN-CONTAINING PROTEIN"/>
    <property type="match status" value="1"/>
</dbReference>
<dbReference type="HOGENOM" id="CLU_107661_1_0_1"/>
<feature type="transmembrane region" description="Helical" evidence="2">
    <location>
        <begin position="58"/>
        <end position="76"/>
    </location>
</feature>
<dbReference type="EMBL" id="KN823025">
    <property type="protein sequence ID" value="KIO26377.1"/>
    <property type="molecule type" value="Genomic_DNA"/>
</dbReference>
<keyword evidence="2" id="KW-0472">Membrane</keyword>
<sequence length="187" mass="21010">MEGMARMLGRSAVGSRDASPTPSNRINTYRGHRRQSFMPIDNAELVELRARTRTDASYSRTALGMLSYSVIILKIFDRRFYRIGLLYVILAAALYLCAIIRRRKSRHDFADSTKGRPTPRWDESDLHPPRTDDETGTEAATKRKKDASALRKRIFGAPFVTAGWVVILVTATVATVEVALLVLLLEV</sequence>
<organism evidence="3 4">
    <name type="scientific">Tulasnella calospora MUT 4182</name>
    <dbReference type="NCBI Taxonomy" id="1051891"/>
    <lineage>
        <taxon>Eukaryota</taxon>
        <taxon>Fungi</taxon>
        <taxon>Dikarya</taxon>
        <taxon>Basidiomycota</taxon>
        <taxon>Agaricomycotina</taxon>
        <taxon>Agaricomycetes</taxon>
        <taxon>Cantharellales</taxon>
        <taxon>Tulasnellaceae</taxon>
        <taxon>Tulasnella</taxon>
    </lineage>
</organism>
<feature type="region of interest" description="Disordered" evidence="1">
    <location>
        <begin position="1"/>
        <end position="31"/>
    </location>
</feature>
<keyword evidence="2" id="KW-0812">Transmembrane</keyword>
<dbReference type="PANTHER" id="PTHR38646">
    <property type="entry name" value="YALI0F00814P"/>
    <property type="match status" value="1"/>
</dbReference>
<feature type="transmembrane region" description="Helical" evidence="2">
    <location>
        <begin position="82"/>
        <end position="100"/>
    </location>
</feature>
<feature type="region of interest" description="Disordered" evidence="1">
    <location>
        <begin position="108"/>
        <end position="144"/>
    </location>
</feature>
<dbReference type="OrthoDB" id="2555434at2759"/>
<feature type="transmembrane region" description="Helical" evidence="2">
    <location>
        <begin position="154"/>
        <end position="185"/>
    </location>
</feature>
<feature type="compositionally biased region" description="Polar residues" evidence="1">
    <location>
        <begin position="18"/>
        <end position="27"/>
    </location>
</feature>
<feature type="compositionally biased region" description="Basic and acidic residues" evidence="1">
    <location>
        <begin position="108"/>
        <end position="133"/>
    </location>
</feature>
<accession>A0A0C3LY76</accession>
<evidence type="ECO:0000256" key="2">
    <source>
        <dbReference type="SAM" id="Phobius"/>
    </source>
</evidence>
<name>A0A0C3LY76_9AGAM</name>
<evidence type="ECO:0008006" key="5">
    <source>
        <dbReference type="Google" id="ProtNLM"/>
    </source>
</evidence>
<reference evidence="3 4" key="1">
    <citation type="submission" date="2014-04" db="EMBL/GenBank/DDBJ databases">
        <authorList>
            <consortium name="DOE Joint Genome Institute"/>
            <person name="Kuo A."/>
            <person name="Girlanda M."/>
            <person name="Perotto S."/>
            <person name="Kohler A."/>
            <person name="Nagy L.G."/>
            <person name="Floudas D."/>
            <person name="Copeland A."/>
            <person name="Barry K.W."/>
            <person name="Cichocki N."/>
            <person name="Veneault-Fourrey C."/>
            <person name="LaButti K."/>
            <person name="Lindquist E.A."/>
            <person name="Lipzen A."/>
            <person name="Lundell T."/>
            <person name="Morin E."/>
            <person name="Murat C."/>
            <person name="Sun H."/>
            <person name="Tunlid A."/>
            <person name="Henrissat B."/>
            <person name="Grigoriev I.V."/>
            <person name="Hibbett D.S."/>
            <person name="Martin F."/>
            <person name="Nordberg H.P."/>
            <person name="Cantor M.N."/>
            <person name="Hua S.X."/>
        </authorList>
    </citation>
    <scope>NUCLEOTIDE SEQUENCE [LARGE SCALE GENOMIC DNA]</scope>
    <source>
        <strain evidence="3 4">MUT 4182</strain>
    </source>
</reference>
<dbReference type="AlphaFoldDB" id="A0A0C3LY76"/>
<gene>
    <name evidence="3" type="ORF">M407DRAFT_243749</name>
</gene>
<evidence type="ECO:0000313" key="3">
    <source>
        <dbReference type="EMBL" id="KIO26377.1"/>
    </source>
</evidence>
<protein>
    <recommendedName>
        <fullName evidence="5">DUF202 domain-containing protein</fullName>
    </recommendedName>
</protein>
<evidence type="ECO:0000313" key="4">
    <source>
        <dbReference type="Proteomes" id="UP000054248"/>
    </source>
</evidence>
<keyword evidence="4" id="KW-1185">Reference proteome</keyword>
<evidence type="ECO:0000256" key="1">
    <source>
        <dbReference type="SAM" id="MobiDB-lite"/>
    </source>
</evidence>